<name>A0ABQ7DP61_BRACR</name>
<reference evidence="1 2" key="1">
    <citation type="journal article" date="2020" name="BMC Genomics">
        <title>Intraspecific diversification of the crop wild relative Brassica cretica Lam. using demographic model selection.</title>
        <authorList>
            <person name="Kioukis A."/>
            <person name="Michalopoulou V.A."/>
            <person name="Briers L."/>
            <person name="Pirintsos S."/>
            <person name="Studholme D.J."/>
            <person name="Pavlidis P."/>
            <person name="Sarris P.F."/>
        </authorList>
    </citation>
    <scope>NUCLEOTIDE SEQUENCE [LARGE SCALE GENOMIC DNA]</scope>
    <source>
        <strain evidence="2">cv. PFS-1207/04</strain>
    </source>
</reference>
<keyword evidence="2" id="KW-1185">Reference proteome</keyword>
<dbReference type="EMBL" id="QGKV02000649">
    <property type="protein sequence ID" value="KAF3579833.1"/>
    <property type="molecule type" value="Genomic_DNA"/>
</dbReference>
<dbReference type="Proteomes" id="UP000266723">
    <property type="component" value="Unassembled WGS sequence"/>
</dbReference>
<sequence length="54" mass="5502">MFSGHVTCVFVVGSVQGGESSLGLSLECRRVSVYGLGVILEGWALAGFGGRGQA</sequence>
<protein>
    <submittedName>
        <fullName evidence="1">Uncharacterized protein</fullName>
    </submittedName>
</protein>
<proteinExistence type="predicted"/>
<gene>
    <name evidence="1" type="ORF">DY000_02030708</name>
</gene>
<organism evidence="1 2">
    <name type="scientific">Brassica cretica</name>
    <name type="common">Mustard</name>
    <dbReference type="NCBI Taxonomy" id="69181"/>
    <lineage>
        <taxon>Eukaryota</taxon>
        <taxon>Viridiplantae</taxon>
        <taxon>Streptophyta</taxon>
        <taxon>Embryophyta</taxon>
        <taxon>Tracheophyta</taxon>
        <taxon>Spermatophyta</taxon>
        <taxon>Magnoliopsida</taxon>
        <taxon>eudicotyledons</taxon>
        <taxon>Gunneridae</taxon>
        <taxon>Pentapetalae</taxon>
        <taxon>rosids</taxon>
        <taxon>malvids</taxon>
        <taxon>Brassicales</taxon>
        <taxon>Brassicaceae</taxon>
        <taxon>Brassiceae</taxon>
        <taxon>Brassica</taxon>
    </lineage>
</organism>
<evidence type="ECO:0000313" key="2">
    <source>
        <dbReference type="Proteomes" id="UP000266723"/>
    </source>
</evidence>
<comment type="caution">
    <text evidence="1">The sequence shown here is derived from an EMBL/GenBank/DDBJ whole genome shotgun (WGS) entry which is preliminary data.</text>
</comment>
<accession>A0ABQ7DP61</accession>
<evidence type="ECO:0000313" key="1">
    <source>
        <dbReference type="EMBL" id="KAF3579833.1"/>
    </source>
</evidence>